<keyword evidence="2" id="KW-0175">Coiled coil</keyword>
<accession>A0A9D9N4B2</accession>
<protein>
    <submittedName>
        <fullName evidence="4">Tetratricopeptide repeat protein</fullName>
    </submittedName>
</protein>
<comment type="caution">
    <text evidence="4">The sequence shown here is derived from an EMBL/GenBank/DDBJ whole genome shotgun (WGS) entry which is preliminary data.</text>
</comment>
<dbReference type="Gene3D" id="1.25.40.10">
    <property type="entry name" value="Tetratricopeptide repeat domain"/>
    <property type="match status" value="3"/>
</dbReference>
<organism evidence="4 5">
    <name type="scientific">Candidatus Gallipaludibacter merdavium</name>
    <dbReference type="NCBI Taxonomy" id="2840839"/>
    <lineage>
        <taxon>Bacteria</taxon>
        <taxon>Pseudomonadati</taxon>
        <taxon>Bacteroidota</taxon>
        <taxon>Bacteroidia</taxon>
        <taxon>Bacteroidales</taxon>
        <taxon>Candidatus Gallipaludibacter</taxon>
    </lineage>
</organism>
<feature type="coiled-coil region" evidence="2">
    <location>
        <begin position="419"/>
        <end position="453"/>
    </location>
</feature>
<dbReference type="Pfam" id="PF13432">
    <property type="entry name" value="TPR_16"/>
    <property type="match status" value="2"/>
</dbReference>
<dbReference type="SUPFAM" id="SSF81901">
    <property type="entry name" value="HCP-like"/>
    <property type="match status" value="1"/>
</dbReference>
<proteinExistence type="predicted"/>
<evidence type="ECO:0000256" key="2">
    <source>
        <dbReference type="SAM" id="Coils"/>
    </source>
</evidence>
<sequence>MKRKATIYLFVILGLWGCSTTKNTAFTRFYHNTTTRYNINFNGKQSFEEGLINITKSNKDDFTDVIPLFPISNHESAAAATSQMDVTIEKCRKAIKLHSIQKKPKKDSKKWSDPKYQAFYNQTEFNPALSDAWIMLAKAEFHKADFIGALGTFSYVMKHYANDKDMVAQCQLWMTRAYAELGWIYEAEDMISKVKQDELKRQNSILYAETYADLLLKKKQYKEALPYVQIAAKAQKKKRDKVRFDFVLAQLYQLNGNDKEAAAAYERVIKSNPSVEMEFNARLNANELSPNKKKAVKQFLKMAKDYKYKDNLDQIYGAVANIYMAQNDSAKAIEYYKMAIEKSTQAAMPKAEVLVTLGDLYYEQRNYAGAQPCYSEAATIIPTDNEDYGRINHLGQTLGELVQQQEIVLLQDSLQRLAKLSEEEQLKVVEKIIADLEAAEKAEAERLAALENEEDGLVSVNTQNMIGGVRGPADWYFYNANLISSGKREFQQKWGQRKLEDNWRRQSKAVVSSFDSPTEMYDEEGNLIADSTQVMQLDTAANNPKNPAFYLRQIPNTPEMIAASDEQIATALYNMGLIYKDKVKDMDLAFETFDEFERRFPNDERMCDVYFARYLICLQQDNAEQSEAWRQQMLGKFPDCRQTQILQHPDYAQRMLRMQMEQDSLYIATYKAYLKSDYATVTANKQYAEEAYPMSKLMPRFYFLNALAIAKTQTPQLFGDALREMIQKYPESEVSAMAKDMLGLMNQGLESQTGESHGSLITRREQETLLEEQPVDSLQQYAFSNLEAPAVLLVIMDNQPETVNNMLYQVALFNFSQFLIKDFDMEIISYNNNESALKISNFESYKEVVWYQGLLLKNNDLSQLFRDNQVRLLKITVPNLELLLQGHFTEQDYLLFERQNYIADEER</sequence>
<keyword evidence="3" id="KW-0732">Signal</keyword>
<dbReference type="Proteomes" id="UP000823641">
    <property type="component" value="Unassembled WGS sequence"/>
</dbReference>
<evidence type="ECO:0000313" key="5">
    <source>
        <dbReference type="Proteomes" id="UP000823641"/>
    </source>
</evidence>
<dbReference type="PROSITE" id="PS50005">
    <property type="entry name" value="TPR"/>
    <property type="match status" value="1"/>
</dbReference>
<dbReference type="SMART" id="SM00028">
    <property type="entry name" value="TPR"/>
    <property type="match status" value="5"/>
</dbReference>
<feature type="repeat" description="TPR" evidence="1">
    <location>
        <begin position="351"/>
        <end position="384"/>
    </location>
</feature>
<feature type="signal peptide" evidence="3">
    <location>
        <begin position="1"/>
        <end position="24"/>
    </location>
</feature>
<keyword evidence="1" id="KW-0802">TPR repeat</keyword>
<reference evidence="4" key="2">
    <citation type="journal article" date="2021" name="PeerJ">
        <title>Extensive microbial diversity within the chicken gut microbiome revealed by metagenomics and culture.</title>
        <authorList>
            <person name="Gilroy R."/>
            <person name="Ravi A."/>
            <person name="Getino M."/>
            <person name="Pursley I."/>
            <person name="Horton D.L."/>
            <person name="Alikhan N.F."/>
            <person name="Baker D."/>
            <person name="Gharbi K."/>
            <person name="Hall N."/>
            <person name="Watson M."/>
            <person name="Adriaenssens E.M."/>
            <person name="Foster-Nyarko E."/>
            <person name="Jarju S."/>
            <person name="Secka A."/>
            <person name="Antonio M."/>
            <person name="Oren A."/>
            <person name="Chaudhuri R.R."/>
            <person name="La Ragione R."/>
            <person name="Hildebrand F."/>
            <person name="Pallen M.J."/>
        </authorList>
    </citation>
    <scope>NUCLEOTIDE SEQUENCE</scope>
    <source>
        <strain evidence="4">G3-3990</strain>
    </source>
</reference>
<name>A0A9D9N4B2_9BACT</name>
<dbReference type="InterPro" id="IPR019734">
    <property type="entry name" value="TPR_rpt"/>
</dbReference>
<dbReference type="InterPro" id="IPR011990">
    <property type="entry name" value="TPR-like_helical_dom_sf"/>
</dbReference>
<dbReference type="EMBL" id="JADIMG010000066">
    <property type="protein sequence ID" value="MBO8460006.1"/>
    <property type="molecule type" value="Genomic_DNA"/>
</dbReference>
<evidence type="ECO:0000256" key="3">
    <source>
        <dbReference type="SAM" id="SignalP"/>
    </source>
</evidence>
<dbReference type="Pfam" id="PF13174">
    <property type="entry name" value="TPR_6"/>
    <property type="match status" value="1"/>
</dbReference>
<reference evidence="4" key="1">
    <citation type="submission" date="2020-10" db="EMBL/GenBank/DDBJ databases">
        <authorList>
            <person name="Gilroy R."/>
        </authorList>
    </citation>
    <scope>NUCLEOTIDE SEQUENCE</scope>
    <source>
        <strain evidence="4">G3-3990</strain>
    </source>
</reference>
<evidence type="ECO:0000256" key="1">
    <source>
        <dbReference type="PROSITE-ProRule" id="PRU00339"/>
    </source>
</evidence>
<feature type="chain" id="PRO_5038451157" evidence="3">
    <location>
        <begin position="25"/>
        <end position="907"/>
    </location>
</feature>
<dbReference type="AlphaFoldDB" id="A0A9D9N4B2"/>
<evidence type="ECO:0000313" key="4">
    <source>
        <dbReference type="EMBL" id="MBO8460006.1"/>
    </source>
</evidence>
<gene>
    <name evidence="4" type="ORF">IAA73_06725</name>
</gene>
<dbReference type="SUPFAM" id="SSF48452">
    <property type="entry name" value="TPR-like"/>
    <property type="match status" value="1"/>
</dbReference>